<evidence type="ECO:0000313" key="2">
    <source>
        <dbReference type="Proteomes" id="UP000291713"/>
    </source>
</evidence>
<dbReference type="RefSeq" id="WP_238374777.1">
    <property type="nucleotide sequence ID" value="NZ_CABWKA010000001.1"/>
</dbReference>
<sequence>MTDGKQNDNKGSLTNTGAAVLGVGIFAVLFAASGGLTLFNNKHYVRLCGYDGGKYNDRGSNDGIYGS</sequence>
<dbReference type="Proteomes" id="UP000291713">
    <property type="component" value="Unassembled WGS sequence"/>
</dbReference>
<accession>A0A4R0VRQ7</accession>
<proteinExistence type="predicted"/>
<comment type="caution">
    <text evidence="1">The sequence shown here is derived from an EMBL/GenBank/DDBJ whole genome shotgun (WGS) entry which is preliminary data.</text>
</comment>
<gene>
    <name evidence="1" type="ORF">MCC10120_0259</name>
</gene>
<protein>
    <submittedName>
        <fullName evidence="1">Uncharacterized protein</fullName>
    </submittedName>
</protein>
<dbReference type="AlphaFoldDB" id="A0A4R0VRQ7"/>
<evidence type="ECO:0000313" key="1">
    <source>
        <dbReference type="EMBL" id="TCF95894.1"/>
    </source>
</evidence>
<name>A0A4R0VRQ7_BIFLL</name>
<organism evidence="1 2">
    <name type="scientific">Bifidobacterium longum subsp. longum</name>
    <dbReference type="NCBI Taxonomy" id="1679"/>
    <lineage>
        <taxon>Bacteria</taxon>
        <taxon>Bacillati</taxon>
        <taxon>Actinomycetota</taxon>
        <taxon>Actinomycetes</taxon>
        <taxon>Bifidobacteriales</taxon>
        <taxon>Bifidobacteriaceae</taxon>
        <taxon>Bifidobacterium</taxon>
    </lineage>
</organism>
<reference evidence="1 2" key="1">
    <citation type="journal article" date="2018" name="Sci. Rep.">
        <title>Genomic diversity and distribution of Bifidobacterium longum subsp. longum across the human lifespan.</title>
        <authorList>
            <person name="Odamaki T."/>
            <person name="Bottacini F."/>
            <person name="Kato K."/>
            <person name="Mitsuyama E."/>
            <person name="Yoshida K."/>
            <person name="Horigome A."/>
            <person name="Xiao J.Z."/>
            <person name="van Sinderen D."/>
        </authorList>
    </citation>
    <scope>NUCLEOTIDE SEQUENCE [LARGE SCALE GENOMIC DNA]</scope>
    <source>
        <strain evidence="1 2">MCC10120</strain>
    </source>
</reference>
<dbReference type="EMBL" id="SHTU01000004">
    <property type="protein sequence ID" value="TCF95894.1"/>
    <property type="molecule type" value="Genomic_DNA"/>
</dbReference>